<keyword evidence="3" id="KW-1185">Reference proteome</keyword>
<feature type="compositionally biased region" description="Basic and acidic residues" evidence="1">
    <location>
        <begin position="76"/>
        <end position="86"/>
    </location>
</feature>
<feature type="compositionally biased region" description="Gly residues" evidence="1">
    <location>
        <begin position="9"/>
        <end position="28"/>
    </location>
</feature>
<dbReference type="OrthoDB" id="2100at10239"/>
<dbReference type="EMBL" id="KT698853">
    <property type="protein sequence ID" value="AMB43046.1"/>
    <property type="molecule type" value="Genomic_DNA"/>
</dbReference>
<accession>A0A163HHN4</accession>
<dbReference type="KEGG" id="vg:27246319"/>
<dbReference type="GeneID" id="27246319"/>
<organism evidence="2 3">
    <name type="scientific">Bat mastadenovirus WIV9</name>
    <dbReference type="NCBI Taxonomy" id="1788436"/>
    <lineage>
        <taxon>Viruses</taxon>
        <taxon>Varidnaviria</taxon>
        <taxon>Bamfordvirae</taxon>
        <taxon>Preplasmiviricota</taxon>
        <taxon>Polisuviricotina</taxon>
        <taxon>Pharingeaviricetes</taxon>
        <taxon>Rowavirales</taxon>
        <taxon>Adenoviridae</taxon>
        <taxon>Mastadenovirus</taxon>
        <taxon>Mastadenovirus rhinolopidae</taxon>
        <taxon>Bat mastadenovirus C</taxon>
    </lineage>
</organism>
<dbReference type="InterPro" id="IPR002612">
    <property type="entry name" value="Adeno_E1B_55kDa"/>
</dbReference>
<feature type="region of interest" description="Disordered" evidence="1">
    <location>
        <begin position="1"/>
        <end position="101"/>
    </location>
</feature>
<name>A0A163HHN4_9ADEN</name>
<reference evidence="2 3" key="1">
    <citation type="journal article" date="2016" name="J. Gen. Virol.">
        <title>Novel bat adenoviruses with an extremely large E3 gene.</title>
        <authorList>
            <person name="Tan B."/>
            <person name="Yang X.L."/>
            <person name="Ge X.Y."/>
            <person name="Peng C."/>
            <person name="Zhang Y.Z."/>
            <person name="Zhang L.B."/>
            <person name="Shi Z.L."/>
        </authorList>
    </citation>
    <scope>NUCLEOTIDE SEQUENCE [LARGE SCALE GENOMIC DNA]</scope>
    <source>
        <strain evidence="2">WIV9</strain>
    </source>
</reference>
<feature type="region of interest" description="Disordered" evidence="1">
    <location>
        <begin position="157"/>
        <end position="187"/>
    </location>
</feature>
<evidence type="ECO:0000313" key="3">
    <source>
        <dbReference type="Proteomes" id="UP000155737"/>
    </source>
</evidence>
<dbReference type="Pfam" id="PF01696">
    <property type="entry name" value="Adeno_E1B_55K"/>
    <property type="match status" value="1"/>
</dbReference>
<feature type="compositionally biased region" description="Gly residues" evidence="1">
    <location>
        <begin position="35"/>
        <end position="50"/>
    </location>
</feature>
<dbReference type="RefSeq" id="YP_009246344.1">
    <property type="nucleotide sequence ID" value="NC_029898.1"/>
</dbReference>
<proteinExistence type="predicted"/>
<feature type="compositionally biased region" description="Basic and acidic residues" evidence="1">
    <location>
        <begin position="160"/>
        <end position="187"/>
    </location>
</feature>
<evidence type="ECO:0000313" key="2">
    <source>
        <dbReference type="EMBL" id="AMB43046.1"/>
    </source>
</evidence>
<protein>
    <submittedName>
        <fullName evidence="2">Large T-antigen</fullName>
    </submittedName>
</protein>
<feature type="compositionally biased region" description="Low complexity" evidence="1">
    <location>
        <begin position="51"/>
        <end position="60"/>
    </location>
</feature>
<feature type="compositionally biased region" description="Gly residues" evidence="1">
    <location>
        <begin position="87"/>
        <end position="99"/>
    </location>
</feature>
<dbReference type="Proteomes" id="UP000155737">
    <property type="component" value="Segment"/>
</dbReference>
<evidence type="ECO:0000256" key="1">
    <source>
        <dbReference type="SAM" id="MobiDB-lite"/>
    </source>
</evidence>
<sequence>MEDNQTGGSSEGTGDSGSGFPTGAGAGGSDRSPGIHGGGDPGEGGHGGRGVASSGASSDSGDGERGGRGGDASPGGERERGGEHGRGGIGGSGDRGGQRVGSSFCCRERGAESDPGPVEAGCSFWPEQQQRGAVFQPIERGGSTGLFGQLLFRARRRREGRASERGARHPSQRDRSRSRSRDRRGSGTELVRWEDVMQQYAQGDAIFSEQYSFEQIITYPMKPEDDWNAMFKRHAKVSLNANKVYTLKNKIDCEGPVYVIGNGAKVIVEGELDCVIQVHPKNPGPSVTNMWGVVFTNVQFERGTNFTGTLARCHSFTVFHGCSFSGFVSTVLHLLAGGEVKGCCFMANYRCVLNESRNVVLVKSCTFDKCILGVIGRGPCNVIYTAFRETYCAALFQVHGRFRFNTVVDPTALADRSNLLMGTCAEGNMTALCAVHIVGNFASRFVEMSHCQFLRADVFVGCRSGVWTCPQSSFNFSRIYVTAESQSRISMTGIYTCSLRIMKMYRPDIESYRGRLCECGAMHGYYPMMLVDVTQDLQLNPCLHSVDSLDYSSDEEDQVGLGSVWACLGVWSRESI</sequence>